<evidence type="ECO:0000256" key="6">
    <source>
        <dbReference type="ARBA" id="ARBA00009541"/>
    </source>
</evidence>
<feature type="binding site" evidence="10">
    <location>
        <begin position="211"/>
        <end position="212"/>
    </location>
    <ligand>
        <name>substrate</name>
    </ligand>
</feature>
<evidence type="ECO:0000256" key="10">
    <source>
        <dbReference type="HAMAP-Rule" id="MF_02227"/>
    </source>
</evidence>
<dbReference type="EC" id="5.1.3.1" evidence="7 10"/>
<evidence type="ECO:0000256" key="9">
    <source>
        <dbReference type="ARBA" id="ARBA00023235"/>
    </source>
</evidence>
<evidence type="ECO:0000256" key="2">
    <source>
        <dbReference type="ARBA" id="ARBA00001936"/>
    </source>
</evidence>
<comment type="pathway">
    <text evidence="10">Carbohydrate degradation.</text>
</comment>
<feature type="binding site" evidence="10">
    <location>
        <position position="47"/>
    </location>
    <ligand>
        <name>a divalent metal cation</name>
        <dbReference type="ChEBI" id="CHEBI:60240"/>
    </ligand>
</feature>
<dbReference type="Proteomes" id="UP001595979">
    <property type="component" value="Unassembled WGS sequence"/>
</dbReference>
<feature type="binding site" evidence="10">
    <location>
        <position position="49"/>
    </location>
    <ligand>
        <name>a divalent metal cation</name>
        <dbReference type="ChEBI" id="CHEBI:60240"/>
    </ligand>
</feature>
<dbReference type="InterPro" id="IPR013785">
    <property type="entry name" value="Aldolase_TIM"/>
</dbReference>
<comment type="cofactor">
    <cofactor evidence="2">
        <name>Mn(2+)</name>
        <dbReference type="ChEBI" id="CHEBI:29035"/>
    </cofactor>
</comment>
<feature type="binding site" evidence="10">
    <location>
        <position position="24"/>
    </location>
    <ligand>
        <name>substrate</name>
    </ligand>
</feature>
<feature type="binding site" evidence="10">
    <location>
        <position position="80"/>
    </location>
    <ligand>
        <name>a divalent metal cation</name>
        <dbReference type="ChEBI" id="CHEBI:60240"/>
    </ligand>
</feature>
<evidence type="ECO:0000313" key="12">
    <source>
        <dbReference type="EMBL" id="MFC5847866.1"/>
    </source>
</evidence>
<feature type="binding site" evidence="10">
    <location>
        <begin position="156"/>
        <end position="159"/>
    </location>
    <ligand>
        <name>substrate</name>
    </ligand>
</feature>
<feature type="binding site" evidence="10">
    <location>
        <position position="189"/>
    </location>
    <ligand>
        <name>a divalent metal cation</name>
        <dbReference type="ChEBI" id="CHEBI:60240"/>
    </ligand>
</feature>
<keyword evidence="10 11" id="KW-0119">Carbohydrate metabolism</keyword>
<dbReference type="EMBL" id="JBHSOH010000006">
    <property type="protein sequence ID" value="MFC5847866.1"/>
    <property type="molecule type" value="Genomic_DNA"/>
</dbReference>
<feature type="binding site" evidence="10">
    <location>
        <begin position="189"/>
        <end position="191"/>
    </location>
    <ligand>
        <name>substrate</name>
    </ligand>
</feature>
<keyword evidence="9 10" id="KW-0413">Isomerase</keyword>
<feature type="binding site" evidence="10">
    <location>
        <position position="80"/>
    </location>
    <ligand>
        <name>substrate</name>
    </ligand>
</feature>
<dbReference type="NCBIfam" id="TIGR01163">
    <property type="entry name" value="rpe"/>
    <property type="match status" value="1"/>
</dbReference>
<dbReference type="InterPro" id="IPR011060">
    <property type="entry name" value="RibuloseP-bd_barrel"/>
</dbReference>
<comment type="caution">
    <text evidence="12">The sequence shown here is derived from an EMBL/GenBank/DDBJ whole genome shotgun (WGS) entry which is preliminary data.</text>
</comment>
<comment type="catalytic activity">
    <reaction evidence="1 10 11">
        <text>D-ribulose 5-phosphate = D-xylulose 5-phosphate</text>
        <dbReference type="Rhea" id="RHEA:13677"/>
        <dbReference type="ChEBI" id="CHEBI:57737"/>
        <dbReference type="ChEBI" id="CHEBI:58121"/>
        <dbReference type="EC" id="5.1.3.1"/>
    </reaction>
</comment>
<sequence length="239" mass="25206">MIPETQLPSEPQPGPPRAVKLAPSLLACDFTRLGEELQSIRGADWAHVDVMDGQFVPNISFGLPILAAARRASGLYMDVHLMIESPERYLRDFAEAGADGMTVHVEATRHIHRAVQLIRELGKNAGVTLNPGTPLEAVRPVLGDVDTVLVMSVNPGFGGQKFLPQSVERVRTLRRWLDELGSAATLQVDGGVSAANARALAEAGATCLVAGSAVFGQDGGAAGLERLRSSLGAGLGERA</sequence>
<keyword evidence="13" id="KW-1185">Reference proteome</keyword>
<dbReference type="PANTHER" id="PTHR11749">
    <property type="entry name" value="RIBULOSE-5-PHOSPHATE-3-EPIMERASE"/>
    <property type="match status" value="1"/>
</dbReference>
<dbReference type="Gene3D" id="3.20.20.70">
    <property type="entry name" value="Aldolase class I"/>
    <property type="match status" value="1"/>
</dbReference>
<dbReference type="Pfam" id="PF00834">
    <property type="entry name" value="Ribul_P_3_epim"/>
    <property type="match status" value="1"/>
</dbReference>
<dbReference type="NCBIfam" id="NF004076">
    <property type="entry name" value="PRK05581.1-4"/>
    <property type="match status" value="1"/>
</dbReference>
<organism evidence="12 13">
    <name type="scientific">Deinococcus petrolearius</name>
    <dbReference type="NCBI Taxonomy" id="1751295"/>
    <lineage>
        <taxon>Bacteria</taxon>
        <taxon>Thermotogati</taxon>
        <taxon>Deinococcota</taxon>
        <taxon>Deinococci</taxon>
        <taxon>Deinococcales</taxon>
        <taxon>Deinococcaceae</taxon>
        <taxon>Deinococcus</taxon>
    </lineage>
</organism>
<comment type="cofactor">
    <cofactor evidence="5">
        <name>Fe(2+)</name>
        <dbReference type="ChEBI" id="CHEBI:29033"/>
    </cofactor>
</comment>
<evidence type="ECO:0000256" key="5">
    <source>
        <dbReference type="ARBA" id="ARBA00001954"/>
    </source>
</evidence>
<dbReference type="GO" id="GO:0004750">
    <property type="term" value="F:D-ribulose-phosphate 3-epimerase activity"/>
    <property type="evidence" value="ECO:0007669"/>
    <property type="project" value="UniProtKB-EC"/>
</dbReference>
<name>A0ABW1DK90_9DEIO</name>
<gene>
    <name evidence="10 12" type="primary">rpe</name>
    <name evidence="12" type="ORF">ACFPQ6_06040</name>
</gene>
<evidence type="ECO:0000256" key="7">
    <source>
        <dbReference type="ARBA" id="ARBA00013188"/>
    </source>
</evidence>
<comment type="cofactor">
    <cofactor evidence="3">
        <name>Co(2+)</name>
        <dbReference type="ChEBI" id="CHEBI:48828"/>
    </cofactor>
</comment>
<evidence type="ECO:0000256" key="11">
    <source>
        <dbReference type="PIRNR" id="PIRNR001461"/>
    </source>
</evidence>
<comment type="cofactor">
    <cofactor evidence="10">
        <name>a divalent metal cation</name>
        <dbReference type="ChEBI" id="CHEBI:60240"/>
    </cofactor>
    <text evidence="10">Binds 1 divalent metal cation per subunit.</text>
</comment>
<evidence type="ECO:0000256" key="3">
    <source>
        <dbReference type="ARBA" id="ARBA00001941"/>
    </source>
</evidence>
<evidence type="ECO:0000313" key="13">
    <source>
        <dbReference type="Proteomes" id="UP001595979"/>
    </source>
</evidence>
<evidence type="ECO:0000256" key="1">
    <source>
        <dbReference type="ARBA" id="ARBA00001782"/>
    </source>
</evidence>
<dbReference type="InterPro" id="IPR026019">
    <property type="entry name" value="Ribul_P_3_epim"/>
</dbReference>
<comment type="similarity">
    <text evidence="6 10 11">Belongs to the ribulose-phosphate 3-epimerase family.</text>
</comment>
<dbReference type="InterPro" id="IPR000056">
    <property type="entry name" value="Ribul_P_3_epim-like"/>
</dbReference>
<dbReference type="CDD" id="cd00429">
    <property type="entry name" value="RPE"/>
    <property type="match status" value="1"/>
</dbReference>
<reference evidence="13" key="1">
    <citation type="journal article" date="2019" name="Int. J. Syst. Evol. Microbiol.">
        <title>The Global Catalogue of Microorganisms (GCM) 10K type strain sequencing project: providing services to taxonomists for standard genome sequencing and annotation.</title>
        <authorList>
            <consortium name="The Broad Institute Genomics Platform"/>
            <consortium name="The Broad Institute Genome Sequencing Center for Infectious Disease"/>
            <person name="Wu L."/>
            <person name="Ma J."/>
        </authorList>
    </citation>
    <scope>NUCLEOTIDE SEQUENCE [LARGE SCALE GENOMIC DNA]</scope>
    <source>
        <strain evidence="13">CGMCC 1.15053</strain>
    </source>
</reference>
<evidence type="ECO:0000256" key="8">
    <source>
        <dbReference type="ARBA" id="ARBA00022723"/>
    </source>
</evidence>
<accession>A0ABW1DK90</accession>
<comment type="function">
    <text evidence="10">Catalyzes the reversible epimerization of D-ribulose 5-phosphate to D-xylulose 5-phosphate.</text>
</comment>
<dbReference type="RefSeq" id="WP_380047400.1">
    <property type="nucleotide sequence ID" value="NZ_JBHSOH010000006.1"/>
</dbReference>
<dbReference type="PIRSF" id="PIRSF001461">
    <property type="entry name" value="RPE"/>
    <property type="match status" value="1"/>
</dbReference>
<keyword evidence="8 10" id="KW-0479">Metal-binding</keyword>
<evidence type="ECO:0000256" key="4">
    <source>
        <dbReference type="ARBA" id="ARBA00001947"/>
    </source>
</evidence>
<feature type="active site" description="Proton acceptor" evidence="10">
    <location>
        <position position="49"/>
    </location>
</feature>
<dbReference type="PROSITE" id="PS01086">
    <property type="entry name" value="RIBUL_P_3_EPIMER_2"/>
    <property type="match status" value="1"/>
</dbReference>
<comment type="cofactor">
    <cofactor evidence="4">
        <name>Zn(2+)</name>
        <dbReference type="ChEBI" id="CHEBI:29105"/>
    </cofactor>
</comment>
<feature type="active site" description="Proton donor" evidence="10">
    <location>
        <position position="189"/>
    </location>
</feature>
<dbReference type="SUPFAM" id="SSF51366">
    <property type="entry name" value="Ribulose-phoshate binding barrel"/>
    <property type="match status" value="1"/>
</dbReference>
<dbReference type="HAMAP" id="MF_02227">
    <property type="entry name" value="RPE"/>
    <property type="match status" value="1"/>
</dbReference>
<proteinExistence type="inferred from homology"/>
<protein>
    <recommendedName>
        <fullName evidence="7 10">Ribulose-phosphate 3-epimerase</fullName>
        <ecNumber evidence="7 10">5.1.3.1</ecNumber>
    </recommendedName>
</protein>